<dbReference type="eggNOG" id="COG1846">
    <property type="taxonomic scope" value="Bacteria"/>
</dbReference>
<evidence type="ECO:0000313" key="2">
    <source>
        <dbReference type="EMBL" id="ERL64388.1"/>
    </source>
</evidence>
<dbReference type="SMART" id="SM00347">
    <property type="entry name" value="HTH_MARR"/>
    <property type="match status" value="1"/>
</dbReference>
<dbReference type="HOGENOM" id="CLU_1914399_0_0_9"/>
<evidence type="ECO:0000259" key="1">
    <source>
        <dbReference type="PROSITE" id="PS50995"/>
    </source>
</evidence>
<accession>U4TR75</accession>
<dbReference type="OrthoDB" id="49580at2"/>
<dbReference type="Pfam" id="PF01047">
    <property type="entry name" value="MarR"/>
    <property type="match status" value="1"/>
</dbReference>
<gene>
    <name evidence="2" type="ORF">L248_0930</name>
</gene>
<dbReference type="GO" id="GO:0003700">
    <property type="term" value="F:DNA-binding transcription factor activity"/>
    <property type="evidence" value="ECO:0007669"/>
    <property type="project" value="InterPro"/>
</dbReference>
<dbReference type="InterPro" id="IPR036390">
    <property type="entry name" value="WH_DNA-bd_sf"/>
</dbReference>
<dbReference type="SUPFAM" id="SSF46785">
    <property type="entry name" value="Winged helix' DNA-binding domain"/>
    <property type="match status" value="1"/>
</dbReference>
<reference evidence="3" key="1">
    <citation type="journal article" date="2013" name="Genome Announc.">
        <title>Whole-Genome Sequencing of Lactobacillus shenzhenensis Strain LY-73T.</title>
        <authorList>
            <person name="Lin Z."/>
            <person name="Liu Z."/>
            <person name="Yang R."/>
            <person name="Zou Y."/>
            <person name="Wan D."/>
            <person name="Chen J."/>
            <person name="Guo M."/>
            <person name="Zhao J."/>
            <person name="Fang C."/>
            <person name="Yang R."/>
            <person name="Liu F."/>
        </authorList>
    </citation>
    <scope>NUCLEOTIDE SEQUENCE [LARGE SCALE GENOMIC DNA]</scope>
    <source>
        <strain evidence="3">LY-73</strain>
    </source>
</reference>
<feature type="domain" description="HTH marR-type" evidence="1">
    <location>
        <begin position="3"/>
        <end position="138"/>
    </location>
</feature>
<dbReference type="InterPro" id="IPR036388">
    <property type="entry name" value="WH-like_DNA-bd_sf"/>
</dbReference>
<name>U4TR75_9LACO</name>
<dbReference type="GO" id="GO:0006950">
    <property type="term" value="P:response to stress"/>
    <property type="evidence" value="ECO:0007669"/>
    <property type="project" value="TreeGrafter"/>
</dbReference>
<dbReference type="PANTHER" id="PTHR33164">
    <property type="entry name" value="TRANSCRIPTIONAL REGULATOR, MARR FAMILY"/>
    <property type="match status" value="1"/>
</dbReference>
<dbReference type="STRING" id="1231336.L248_0930"/>
<keyword evidence="3" id="KW-1185">Reference proteome</keyword>
<dbReference type="RefSeq" id="WP_022530262.1">
    <property type="nucleotide sequence ID" value="NZ_KI271598.1"/>
</dbReference>
<dbReference type="PROSITE" id="PS50995">
    <property type="entry name" value="HTH_MARR_2"/>
    <property type="match status" value="1"/>
</dbReference>
<dbReference type="EMBL" id="KI271598">
    <property type="protein sequence ID" value="ERL64388.1"/>
    <property type="molecule type" value="Genomic_DNA"/>
</dbReference>
<dbReference type="Gene3D" id="1.10.10.10">
    <property type="entry name" value="Winged helix-like DNA-binding domain superfamily/Winged helix DNA-binding domain"/>
    <property type="match status" value="1"/>
</dbReference>
<organism evidence="2 3">
    <name type="scientific">Schleiferilactobacillus shenzhenensis LY-73</name>
    <dbReference type="NCBI Taxonomy" id="1231336"/>
    <lineage>
        <taxon>Bacteria</taxon>
        <taxon>Bacillati</taxon>
        <taxon>Bacillota</taxon>
        <taxon>Bacilli</taxon>
        <taxon>Lactobacillales</taxon>
        <taxon>Lactobacillaceae</taxon>
        <taxon>Schleiferilactobacillus</taxon>
    </lineage>
</organism>
<dbReference type="InterPro" id="IPR039422">
    <property type="entry name" value="MarR/SlyA-like"/>
</dbReference>
<proteinExistence type="predicted"/>
<sequence>MTDLAQLKEITRMNRQLRRAERSLLRHFAAQHGLTPNQLLVLDTVTDTPGLSLSQLADLVQLNKSTVSTVLDGLLQRGFVAAQPDPANASRYQVTITAAGQQVTEGIYAAYLRALSSQLQLTDGEIQTIAAFLHRLTTRLKKAGPV</sequence>
<evidence type="ECO:0000313" key="3">
    <source>
        <dbReference type="Proteomes" id="UP000030647"/>
    </source>
</evidence>
<protein>
    <recommendedName>
        <fullName evidence="1">HTH marR-type domain-containing protein</fullName>
    </recommendedName>
</protein>
<dbReference type="InterPro" id="IPR000835">
    <property type="entry name" value="HTH_MarR-typ"/>
</dbReference>
<dbReference type="AlphaFoldDB" id="U4TR75"/>
<dbReference type="Proteomes" id="UP000030647">
    <property type="component" value="Unassembled WGS sequence"/>
</dbReference>
<dbReference type="PANTHER" id="PTHR33164:SF104">
    <property type="entry name" value="TRANSCRIPTIONAL REGULATORY PROTEIN"/>
    <property type="match status" value="1"/>
</dbReference>